<sequence length="730" mass="81302">MLMLCFADGEVGEMRYVTSAMMMLFLFTVCISPRSSLLILLAYPLRCPASFSLPLSMACNNSGRCMTMVIGSYAAKYLNKVAAITGLFTFFGAEVFYLASCLKVNIQKSNIYGIGISNVDVSSIASNSGYASGSFLFTYLGLPIGSNMCLTSSWHVSIEYAEINEIKDTCVWSLDTNGTFSVKDARCIIDSTILPSLASSTVWDKNIPRKVNIFTWRLILDRLPHKLNLSSHDINIQQISCPSCNGNEESSNHIFFECNIAKGILMLVRKWCDISFLLLLRMSIEKVGFLRDMWLKRSLGAGYNVSRIWGYAVSEPSEDLTIQPLKTIHHIYNTTHTVYQRPRQHKVLFEASPCLLKSLPELFELVMEGAYGCILGNKREAEISVLRSLYRSGMLHNELALMCPRMVEPESVKVDAYIRGLTDNIKGEVTSSKPANLNEAWESFQSGNSSGKSNQKDNSRQPSQNNQKQGNARAMTTAPNEKKVSSGLLHVCERCFTCHVNPCTIKCHKCGKVGHKARYYKEKSVATGANAQPIWTCCDYGKQGHTRNRCPKKFKQEETEKGFVGKKAGPLEEQAKHFKWVLCDWILDEIVNTEFTDVAQVANARNMEILRESYDRQGGNNNQKSWQNRGQQYNRSSGSSSQKRYPDYASPPPCDTCGKLHPSKAYHRVTRACFTFGSTEHMARDCPKNGGNGGRGNGNDNQPAAKGRVFSLTKGQAANSLGTMVKSGDH</sequence>
<protein>
    <submittedName>
        <fullName evidence="4">Reverse transcriptase domain-containing protein</fullName>
    </submittedName>
</protein>
<keyword evidence="5" id="KW-1185">Reference proteome</keyword>
<keyword evidence="2" id="KW-0812">Transmembrane</keyword>
<dbReference type="EMBL" id="BQNB010019024">
    <property type="protein sequence ID" value="GJT80780.1"/>
    <property type="molecule type" value="Genomic_DNA"/>
</dbReference>
<dbReference type="InterPro" id="IPR026960">
    <property type="entry name" value="RVT-Znf"/>
</dbReference>
<dbReference type="Pfam" id="PF13966">
    <property type="entry name" value="zf-RVT"/>
    <property type="match status" value="1"/>
</dbReference>
<accession>A0ABQ5GYP9</accession>
<evidence type="ECO:0000313" key="4">
    <source>
        <dbReference type="EMBL" id="GJT80780.1"/>
    </source>
</evidence>
<feature type="domain" description="CCHC-type" evidence="3">
    <location>
        <begin position="537"/>
        <end position="552"/>
    </location>
</feature>
<comment type="caution">
    <text evidence="4">The sequence shown here is derived from an EMBL/GenBank/DDBJ whole genome shotgun (WGS) entry which is preliminary data.</text>
</comment>
<feature type="compositionally biased region" description="Polar residues" evidence="1">
    <location>
        <begin position="460"/>
        <end position="470"/>
    </location>
</feature>
<dbReference type="SMART" id="SM00343">
    <property type="entry name" value="ZnF_C2HC"/>
    <property type="match status" value="3"/>
</dbReference>
<evidence type="ECO:0000256" key="2">
    <source>
        <dbReference type="SAM" id="Phobius"/>
    </source>
</evidence>
<feature type="domain" description="CCHC-type" evidence="3">
    <location>
        <begin position="506"/>
        <end position="522"/>
    </location>
</feature>
<gene>
    <name evidence="4" type="ORF">Tco_1055122</name>
</gene>
<feature type="domain" description="CCHC-type" evidence="3">
    <location>
        <begin position="672"/>
        <end position="688"/>
    </location>
</feature>
<dbReference type="PANTHER" id="PTHR33116:SF78">
    <property type="entry name" value="OS12G0587133 PROTEIN"/>
    <property type="match status" value="1"/>
</dbReference>
<keyword evidence="2" id="KW-0472">Membrane</keyword>
<evidence type="ECO:0000313" key="5">
    <source>
        <dbReference type="Proteomes" id="UP001151760"/>
    </source>
</evidence>
<feature type="region of interest" description="Disordered" evidence="1">
    <location>
        <begin position="443"/>
        <end position="480"/>
    </location>
</feature>
<feature type="compositionally biased region" description="Polar residues" evidence="1">
    <location>
        <begin position="618"/>
        <end position="643"/>
    </location>
</feature>
<keyword evidence="4" id="KW-0808">Transferase</keyword>
<reference evidence="4" key="1">
    <citation type="journal article" date="2022" name="Int. J. Mol. Sci.">
        <title>Draft Genome of Tanacetum Coccineum: Genomic Comparison of Closely Related Tanacetum-Family Plants.</title>
        <authorList>
            <person name="Yamashiro T."/>
            <person name="Shiraishi A."/>
            <person name="Nakayama K."/>
            <person name="Satake H."/>
        </authorList>
    </citation>
    <scope>NUCLEOTIDE SEQUENCE</scope>
</reference>
<evidence type="ECO:0000259" key="3">
    <source>
        <dbReference type="SMART" id="SM00343"/>
    </source>
</evidence>
<feature type="region of interest" description="Disordered" evidence="1">
    <location>
        <begin position="685"/>
        <end position="705"/>
    </location>
</feature>
<evidence type="ECO:0000256" key="1">
    <source>
        <dbReference type="SAM" id="MobiDB-lite"/>
    </source>
</evidence>
<keyword evidence="4" id="KW-0548">Nucleotidyltransferase</keyword>
<proteinExistence type="predicted"/>
<dbReference type="PANTHER" id="PTHR33116">
    <property type="entry name" value="REVERSE TRANSCRIPTASE ZINC-BINDING DOMAIN-CONTAINING PROTEIN-RELATED-RELATED"/>
    <property type="match status" value="1"/>
</dbReference>
<keyword evidence="4" id="KW-0695">RNA-directed DNA polymerase</keyword>
<organism evidence="4 5">
    <name type="scientific">Tanacetum coccineum</name>
    <dbReference type="NCBI Taxonomy" id="301880"/>
    <lineage>
        <taxon>Eukaryota</taxon>
        <taxon>Viridiplantae</taxon>
        <taxon>Streptophyta</taxon>
        <taxon>Embryophyta</taxon>
        <taxon>Tracheophyta</taxon>
        <taxon>Spermatophyta</taxon>
        <taxon>Magnoliopsida</taxon>
        <taxon>eudicotyledons</taxon>
        <taxon>Gunneridae</taxon>
        <taxon>Pentapetalae</taxon>
        <taxon>asterids</taxon>
        <taxon>campanulids</taxon>
        <taxon>Asterales</taxon>
        <taxon>Asteraceae</taxon>
        <taxon>Asteroideae</taxon>
        <taxon>Anthemideae</taxon>
        <taxon>Anthemidinae</taxon>
        <taxon>Tanacetum</taxon>
    </lineage>
</organism>
<feature type="transmembrane region" description="Helical" evidence="2">
    <location>
        <begin position="77"/>
        <end position="99"/>
    </location>
</feature>
<name>A0ABQ5GYP9_9ASTR</name>
<dbReference type="InterPro" id="IPR001878">
    <property type="entry name" value="Znf_CCHC"/>
</dbReference>
<dbReference type="Proteomes" id="UP001151760">
    <property type="component" value="Unassembled WGS sequence"/>
</dbReference>
<feature type="region of interest" description="Disordered" evidence="1">
    <location>
        <begin position="614"/>
        <end position="648"/>
    </location>
</feature>
<feature type="compositionally biased region" description="Polar residues" evidence="1">
    <location>
        <begin position="443"/>
        <end position="453"/>
    </location>
</feature>
<feature type="transmembrane region" description="Helical" evidence="2">
    <location>
        <begin position="20"/>
        <end position="43"/>
    </location>
</feature>
<dbReference type="GO" id="GO:0003964">
    <property type="term" value="F:RNA-directed DNA polymerase activity"/>
    <property type="evidence" value="ECO:0007669"/>
    <property type="project" value="UniProtKB-KW"/>
</dbReference>
<keyword evidence="2" id="KW-1133">Transmembrane helix</keyword>
<reference evidence="4" key="2">
    <citation type="submission" date="2022-01" db="EMBL/GenBank/DDBJ databases">
        <authorList>
            <person name="Yamashiro T."/>
            <person name="Shiraishi A."/>
            <person name="Satake H."/>
            <person name="Nakayama K."/>
        </authorList>
    </citation>
    <scope>NUCLEOTIDE SEQUENCE</scope>
</reference>